<evidence type="ECO:0000313" key="6">
    <source>
        <dbReference type="EMBL" id="GAN04283.1"/>
    </source>
</evidence>
<dbReference type="InterPro" id="IPR047198">
    <property type="entry name" value="DDP-like_NUDIX"/>
</dbReference>
<dbReference type="Gene3D" id="3.90.79.10">
    <property type="entry name" value="Nucleoside Triphosphate Pyrophosphohydrolase"/>
    <property type="match status" value="1"/>
</dbReference>
<keyword evidence="4" id="KW-0460">Magnesium</keyword>
<dbReference type="SUPFAM" id="SSF55811">
    <property type="entry name" value="Nudix"/>
    <property type="match status" value="1"/>
</dbReference>
<dbReference type="GO" id="GO:0005737">
    <property type="term" value="C:cytoplasm"/>
    <property type="evidence" value="ECO:0007669"/>
    <property type="project" value="TreeGrafter"/>
</dbReference>
<dbReference type="PANTHER" id="PTHR12629">
    <property type="entry name" value="DIPHOSPHOINOSITOL POLYPHOSPHATE PHOSPHOHYDROLASE"/>
    <property type="match status" value="1"/>
</dbReference>
<keyword evidence="3 6" id="KW-0378">Hydrolase</keyword>
<comment type="cofactor">
    <cofactor evidence="1">
        <name>Mg(2+)</name>
        <dbReference type="ChEBI" id="CHEBI:18420"/>
    </cofactor>
</comment>
<evidence type="ECO:0000256" key="1">
    <source>
        <dbReference type="ARBA" id="ARBA00001946"/>
    </source>
</evidence>
<evidence type="ECO:0000256" key="4">
    <source>
        <dbReference type="ARBA" id="ARBA00022842"/>
    </source>
</evidence>
<dbReference type="GO" id="GO:0046872">
    <property type="term" value="F:metal ion binding"/>
    <property type="evidence" value="ECO:0007669"/>
    <property type="project" value="UniProtKB-KW"/>
</dbReference>
<proteinExistence type="predicted"/>
<reference evidence="6" key="1">
    <citation type="submission" date="2014-09" db="EMBL/GenBank/DDBJ databases">
        <title>Draft genome sequence of an oleaginous Mucoromycotina fungus Mucor ambiguus NBRC6742.</title>
        <authorList>
            <person name="Takeda I."/>
            <person name="Yamane N."/>
            <person name="Morita T."/>
            <person name="Tamano K."/>
            <person name="Machida M."/>
            <person name="Baker S."/>
            <person name="Koike H."/>
        </authorList>
    </citation>
    <scope>NUCLEOTIDE SEQUENCE</scope>
    <source>
        <strain evidence="6">NBRC 6742</strain>
    </source>
</reference>
<sequence>MSGNTTFTQFPAESRIGRDNQVFDDNDVRQVTGTIAVDPKTNKVLIISSSKHAGIWVLPKGGWESDETKEQSAERETYEEGGVRGHIKGFVGSFLDYNSYGEVKGNVWFYEFEVQEILENWPEKHFRQRKWCSFEEAMHLLRFKPFMREALLASSFAPKTGPIPI</sequence>
<dbReference type="GO" id="GO:0005634">
    <property type="term" value="C:nucleus"/>
    <property type="evidence" value="ECO:0007669"/>
    <property type="project" value="TreeGrafter"/>
</dbReference>
<name>A0A0C9MQM2_9FUNG</name>
<dbReference type="GO" id="GO:0016462">
    <property type="term" value="F:pyrophosphatase activity"/>
    <property type="evidence" value="ECO:0007669"/>
    <property type="project" value="InterPro"/>
</dbReference>
<dbReference type="PROSITE" id="PS51462">
    <property type="entry name" value="NUDIX"/>
    <property type="match status" value="1"/>
</dbReference>
<dbReference type="Pfam" id="PF00293">
    <property type="entry name" value="NUDIX"/>
    <property type="match status" value="1"/>
</dbReference>
<keyword evidence="7" id="KW-1185">Reference proteome</keyword>
<gene>
    <name evidence="6" type="ORF">MAM1_0059d03743</name>
</gene>
<dbReference type="OrthoDB" id="2011998at2759"/>
<evidence type="ECO:0000256" key="3">
    <source>
        <dbReference type="ARBA" id="ARBA00022801"/>
    </source>
</evidence>
<dbReference type="STRING" id="91626.A0A0C9MQM2"/>
<dbReference type="CDD" id="cd04666">
    <property type="entry name" value="NUDIX_DIPP2_like_Nudt4"/>
    <property type="match status" value="1"/>
</dbReference>
<dbReference type="InterPro" id="IPR015797">
    <property type="entry name" value="NUDIX_hydrolase-like_dom_sf"/>
</dbReference>
<keyword evidence="2" id="KW-0479">Metal-binding</keyword>
<evidence type="ECO:0000313" key="7">
    <source>
        <dbReference type="Proteomes" id="UP000053815"/>
    </source>
</evidence>
<feature type="domain" description="Nudix hydrolase" evidence="5">
    <location>
        <begin position="27"/>
        <end position="153"/>
    </location>
</feature>
<evidence type="ECO:0000259" key="5">
    <source>
        <dbReference type="PROSITE" id="PS51462"/>
    </source>
</evidence>
<protein>
    <submittedName>
        <fullName evidence="6">Diadenosine and diphosphoinositol polyphosphate phosphohydrolase</fullName>
    </submittedName>
</protein>
<dbReference type="PANTHER" id="PTHR12629:SF0">
    <property type="entry name" value="DIPHOSPHOINOSITOL-POLYPHOSPHATE DIPHOSPHATASE"/>
    <property type="match status" value="1"/>
</dbReference>
<dbReference type="EMBL" id="DF836348">
    <property type="protein sequence ID" value="GAN04283.1"/>
    <property type="molecule type" value="Genomic_DNA"/>
</dbReference>
<accession>A0A0C9MQM2</accession>
<evidence type="ECO:0000256" key="2">
    <source>
        <dbReference type="ARBA" id="ARBA00022723"/>
    </source>
</evidence>
<dbReference type="AlphaFoldDB" id="A0A0C9MQM2"/>
<organism evidence="6">
    <name type="scientific">Mucor ambiguus</name>
    <dbReference type="NCBI Taxonomy" id="91626"/>
    <lineage>
        <taxon>Eukaryota</taxon>
        <taxon>Fungi</taxon>
        <taxon>Fungi incertae sedis</taxon>
        <taxon>Mucoromycota</taxon>
        <taxon>Mucoromycotina</taxon>
        <taxon>Mucoromycetes</taxon>
        <taxon>Mucorales</taxon>
        <taxon>Mucorineae</taxon>
        <taxon>Mucoraceae</taxon>
        <taxon>Mucor</taxon>
    </lineage>
</organism>
<dbReference type="Proteomes" id="UP000053815">
    <property type="component" value="Unassembled WGS sequence"/>
</dbReference>
<dbReference type="InterPro" id="IPR000086">
    <property type="entry name" value="NUDIX_hydrolase_dom"/>
</dbReference>